<dbReference type="AlphaFoldDB" id="A0A2W7I0Q6"/>
<accession>A0A2W7I0Q6</accession>
<keyword evidence="2" id="KW-1185">Reference proteome</keyword>
<name>A0A2W7I0Q6_9FLAO</name>
<dbReference type="Proteomes" id="UP000249542">
    <property type="component" value="Unassembled WGS sequence"/>
</dbReference>
<proteinExistence type="predicted"/>
<comment type="caution">
    <text evidence="1">The sequence shown here is derived from an EMBL/GenBank/DDBJ whole genome shotgun (WGS) entry which is preliminary data.</text>
</comment>
<reference evidence="1 2" key="1">
    <citation type="submission" date="2018-06" db="EMBL/GenBank/DDBJ databases">
        <title>Genomic Encyclopedia of Archaeal and Bacterial Type Strains, Phase II (KMG-II): from individual species to whole genera.</title>
        <authorList>
            <person name="Goeker M."/>
        </authorList>
    </citation>
    <scope>NUCLEOTIDE SEQUENCE [LARGE SCALE GENOMIC DNA]</scope>
    <source>
        <strain evidence="1 2">DSM 15361</strain>
    </source>
</reference>
<organism evidence="1 2">
    <name type="scientific">Mesonia algae</name>
    <dbReference type="NCBI Taxonomy" id="213248"/>
    <lineage>
        <taxon>Bacteria</taxon>
        <taxon>Pseudomonadati</taxon>
        <taxon>Bacteroidota</taxon>
        <taxon>Flavobacteriia</taxon>
        <taxon>Flavobacteriales</taxon>
        <taxon>Flavobacteriaceae</taxon>
        <taxon>Mesonia</taxon>
    </lineage>
</organism>
<evidence type="ECO:0000313" key="2">
    <source>
        <dbReference type="Proteomes" id="UP000249542"/>
    </source>
</evidence>
<gene>
    <name evidence="1" type="ORF">LX95_02172</name>
</gene>
<protein>
    <submittedName>
        <fullName evidence="1">Uncharacterized protein DUF4269</fullName>
    </submittedName>
</protein>
<dbReference type="EMBL" id="QKYV01000006">
    <property type="protein sequence ID" value="PZW39032.1"/>
    <property type="molecule type" value="Genomic_DNA"/>
</dbReference>
<sequence length="44" mass="5115">MLIEKEILNERGIEFRNKIMELKHNGIKTEPAFDQLIGLTGNPY</sequence>
<evidence type="ECO:0000313" key="1">
    <source>
        <dbReference type="EMBL" id="PZW39032.1"/>
    </source>
</evidence>
<dbReference type="InterPro" id="IPR025365">
    <property type="entry name" value="DUF4269"/>
</dbReference>
<dbReference type="Pfam" id="PF14091">
    <property type="entry name" value="DUF4269"/>
    <property type="match status" value="1"/>
</dbReference>